<protein>
    <submittedName>
        <fullName evidence="1">Uncharacterized protein</fullName>
    </submittedName>
</protein>
<evidence type="ECO:0000313" key="1">
    <source>
        <dbReference type="EMBL" id="KZN17988.1"/>
    </source>
</evidence>
<gene>
    <name evidence="1" type="ORF">A1D17_18110</name>
</gene>
<sequence>MERITVNYMGVIMTIYEDEWMFWDDIAGRYILKHASTEPNTANIIDAAAYYADSMVVARRKRKRVKLPVSSTAVDASNAPTAL</sequence>
<dbReference type="OrthoDB" id="6912267at2"/>
<accession>A0A166NVV6</accession>
<dbReference type="EMBL" id="LUKJ01000003">
    <property type="protein sequence ID" value="KZN17988.1"/>
    <property type="molecule type" value="Genomic_DNA"/>
</dbReference>
<name>A0A166NVV6_PSEFL</name>
<reference evidence="1 2" key="2">
    <citation type="journal article" date="2018" name="Nature">
        <title>Mutant phenotypes for thousands of bacterial genes of unknown function.</title>
        <authorList>
            <person name="Price M.N."/>
            <person name="Wetmore K.M."/>
            <person name="Waters R.J."/>
            <person name="Callaghan M."/>
            <person name="Ray J."/>
            <person name="Liu H."/>
            <person name="Kuehl J.V."/>
            <person name="Melnyk R.A."/>
            <person name="Lamson J.S."/>
            <person name="Suh Y."/>
            <person name="Carlson H.K."/>
            <person name="Esquivel Z."/>
            <person name="Sadeeshkumar H."/>
            <person name="Chakraborty R."/>
            <person name="Zane G.M."/>
            <person name="Rubin B.E."/>
            <person name="Wall J.D."/>
            <person name="Visel A."/>
            <person name="Bristow J."/>
            <person name="Blow M.J."/>
            <person name="Arkin A.P."/>
            <person name="Deutschbauer A.M."/>
        </authorList>
    </citation>
    <scope>NUCLEOTIDE SEQUENCE [LARGE SCALE GENOMIC DNA]</scope>
    <source>
        <strain evidence="1 2">FW300-N1B4</strain>
    </source>
</reference>
<proteinExistence type="predicted"/>
<reference evidence="2" key="1">
    <citation type="submission" date="2016-03" db="EMBL/GenBank/DDBJ databases">
        <authorList>
            <person name="Ray J."/>
            <person name="Price M."/>
            <person name="Deutschbauer A."/>
        </authorList>
    </citation>
    <scope>NUCLEOTIDE SEQUENCE [LARGE SCALE GENOMIC DNA]</scope>
    <source>
        <strain evidence="2">FW300-N1B4</strain>
    </source>
</reference>
<dbReference type="Proteomes" id="UP000076489">
    <property type="component" value="Unassembled WGS sequence"/>
</dbReference>
<organism evidence="1 2">
    <name type="scientific">Pseudomonas fluorescens</name>
    <dbReference type="NCBI Taxonomy" id="294"/>
    <lineage>
        <taxon>Bacteria</taxon>
        <taxon>Pseudomonadati</taxon>
        <taxon>Pseudomonadota</taxon>
        <taxon>Gammaproteobacteria</taxon>
        <taxon>Pseudomonadales</taxon>
        <taxon>Pseudomonadaceae</taxon>
        <taxon>Pseudomonas</taxon>
    </lineage>
</organism>
<dbReference type="AlphaFoldDB" id="A0A166NVV6"/>
<evidence type="ECO:0000313" key="2">
    <source>
        <dbReference type="Proteomes" id="UP000076489"/>
    </source>
</evidence>
<comment type="caution">
    <text evidence="1">The sequence shown here is derived from an EMBL/GenBank/DDBJ whole genome shotgun (WGS) entry which is preliminary data.</text>
</comment>